<dbReference type="PROSITE" id="PS00110">
    <property type="entry name" value="PYRUVATE_KINASE"/>
    <property type="match status" value="1"/>
</dbReference>
<dbReference type="InterPro" id="IPR018209">
    <property type="entry name" value="Pyrv_Knase_AS"/>
</dbReference>
<reference evidence="15 16" key="1">
    <citation type="journal article" date="2019" name="ISME J.">
        <title>Candidatus Macondimonas diazotrophica, a novel gammaproteobacterial genus dominating crude-oil-contaminated coastal sediments.</title>
        <authorList>
            <person name="Karthikeyan S."/>
            <person name="Konstantinidis K."/>
        </authorList>
    </citation>
    <scope>NUCLEOTIDE SEQUENCE [LARGE SCALE GENOMIC DNA]</scope>
    <source>
        <strain evidence="15 16">KTK01</strain>
    </source>
</reference>
<keyword evidence="7" id="KW-0547">Nucleotide-binding</keyword>
<evidence type="ECO:0000256" key="6">
    <source>
        <dbReference type="ARBA" id="ARBA00022723"/>
    </source>
</evidence>
<dbReference type="InterPro" id="IPR001697">
    <property type="entry name" value="Pyr_Knase"/>
</dbReference>
<dbReference type="InterPro" id="IPR015793">
    <property type="entry name" value="Pyrv_Knase_brl"/>
</dbReference>
<dbReference type="GO" id="GO:0004743">
    <property type="term" value="F:pyruvate kinase activity"/>
    <property type="evidence" value="ECO:0007669"/>
    <property type="project" value="UniProtKB-EC"/>
</dbReference>
<evidence type="ECO:0000256" key="1">
    <source>
        <dbReference type="ARBA" id="ARBA00001958"/>
    </source>
</evidence>
<evidence type="ECO:0000256" key="10">
    <source>
        <dbReference type="ARBA" id="ARBA00022842"/>
    </source>
</evidence>
<keyword evidence="9" id="KW-0067">ATP-binding</keyword>
<dbReference type="GO" id="GO:0030955">
    <property type="term" value="F:potassium ion binding"/>
    <property type="evidence" value="ECO:0007669"/>
    <property type="project" value="InterPro"/>
</dbReference>
<keyword evidence="10" id="KW-0460">Magnesium</keyword>
<evidence type="ECO:0000256" key="11">
    <source>
        <dbReference type="ARBA" id="ARBA00023152"/>
    </source>
</evidence>
<evidence type="ECO:0000256" key="12">
    <source>
        <dbReference type="ARBA" id="ARBA00023317"/>
    </source>
</evidence>
<keyword evidence="11" id="KW-0324">Glycolysis</keyword>
<evidence type="ECO:0000256" key="2">
    <source>
        <dbReference type="ARBA" id="ARBA00004997"/>
    </source>
</evidence>
<dbReference type="InterPro" id="IPR015813">
    <property type="entry name" value="Pyrv/PenolPyrv_kinase-like_dom"/>
</dbReference>
<evidence type="ECO:0000256" key="4">
    <source>
        <dbReference type="ARBA" id="ARBA00012142"/>
    </source>
</evidence>
<comment type="similarity">
    <text evidence="3">Belongs to the pyruvate kinase family.</text>
</comment>
<name>A0A4Z0FA17_9GAMM</name>
<comment type="caution">
    <text evidence="15">The sequence shown here is derived from an EMBL/GenBank/DDBJ whole genome shotgun (WGS) entry which is preliminary data.</text>
</comment>
<sequence>MTEQMHSLTVSAQTELRALQAELQDLRDRVEQGARHDAVEWLRPDADRARASVMNLLRYLHFRRSDLRLLQKRLSNQGLSSLGRSEGHLLHDLDRVLALLSGVLDGQWHPPQPDSGPCIDEGEALLSGNTQHLFGAHRDGAGVYIMVTLPSSAAEDGELVSAMIRSGMDCARINGAHDDPVVWNRMIEQVRQASAALGRPCRIYMDLPGPKLRTAPVHAAPIFAIHPTRDASGRVIAPAEVVLASARTPESTDPEILPVTAEIYDDLKVGGRIRFRDTRGRMREIEIIGRDLADRWKGRIWHTAYLEPGMPCRWWGPSATPGDRREGCFGPFPERPGFLLVHPQEQLLLTRNSQPGIPAQPDAPEPLARMGRIGLSSPEVIDDLAVGHRVFIDDGKIGAVVESLIPEGAVLRITRARAEGEKVRGEKGLNFPDSLLRLPALTEQDLEMLDLAAHTADIIGYSFIRTADDMATLMAELDRRGNRSVPVVAKIETAQAVRNLPEILLTTLPRRPVGVMVARGDLAVEIGPERLAEIQEEILWLCEAAHVPVIWATQVLESLARKGTPTRSEITDAAMGVRAECVMLNKGPYICRAIETLRDIMQRMNAHQHKKTARLRALHW</sequence>
<feature type="domain" description="Pyruvate kinase barrel" evidence="14">
    <location>
        <begin position="373"/>
        <end position="585"/>
    </location>
</feature>
<keyword evidence="8 15" id="KW-0418">Kinase</keyword>
<evidence type="ECO:0000259" key="14">
    <source>
        <dbReference type="Pfam" id="PF00224"/>
    </source>
</evidence>
<evidence type="ECO:0000256" key="5">
    <source>
        <dbReference type="ARBA" id="ARBA00022679"/>
    </source>
</evidence>
<dbReference type="InterPro" id="IPR040442">
    <property type="entry name" value="Pyrv_kinase-like_dom_sf"/>
</dbReference>
<dbReference type="SUPFAM" id="SSF51621">
    <property type="entry name" value="Phosphoenolpyruvate/pyruvate domain"/>
    <property type="match status" value="1"/>
</dbReference>
<dbReference type="Gene3D" id="3.20.20.60">
    <property type="entry name" value="Phosphoenolpyruvate-binding domains"/>
    <property type="match status" value="2"/>
</dbReference>
<keyword evidence="5" id="KW-0808">Transferase</keyword>
<dbReference type="Proteomes" id="UP000297890">
    <property type="component" value="Unassembled WGS sequence"/>
</dbReference>
<dbReference type="GO" id="GO:0000287">
    <property type="term" value="F:magnesium ion binding"/>
    <property type="evidence" value="ECO:0007669"/>
    <property type="project" value="InterPro"/>
</dbReference>
<evidence type="ECO:0000256" key="7">
    <source>
        <dbReference type="ARBA" id="ARBA00022741"/>
    </source>
</evidence>
<keyword evidence="16" id="KW-1185">Reference proteome</keyword>
<dbReference type="UniPathway" id="UPA00109">
    <property type="reaction ID" value="UER00188"/>
</dbReference>
<evidence type="ECO:0000313" key="16">
    <source>
        <dbReference type="Proteomes" id="UP000297890"/>
    </source>
</evidence>
<dbReference type="SUPFAM" id="SSF50800">
    <property type="entry name" value="PK beta-barrel domain-like"/>
    <property type="match status" value="1"/>
</dbReference>
<dbReference type="Pfam" id="PF00224">
    <property type="entry name" value="PK"/>
    <property type="match status" value="1"/>
</dbReference>
<accession>A0A4Z0FA17</accession>
<comment type="pathway">
    <text evidence="2">Carbohydrate degradation; glycolysis; pyruvate from D-glyceraldehyde 3-phosphate: step 5/5.</text>
</comment>
<evidence type="ECO:0000256" key="8">
    <source>
        <dbReference type="ARBA" id="ARBA00022777"/>
    </source>
</evidence>
<keyword evidence="6" id="KW-0479">Metal-binding</keyword>
<keyword evidence="12 15" id="KW-0670">Pyruvate</keyword>
<proteinExistence type="inferred from homology"/>
<evidence type="ECO:0000256" key="9">
    <source>
        <dbReference type="ARBA" id="ARBA00022840"/>
    </source>
</evidence>
<evidence type="ECO:0000313" key="15">
    <source>
        <dbReference type="EMBL" id="TFZ82670.1"/>
    </source>
</evidence>
<dbReference type="OrthoDB" id="9812123at2"/>
<dbReference type="EMBL" id="SRIO01000007">
    <property type="protein sequence ID" value="TFZ82670.1"/>
    <property type="molecule type" value="Genomic_DNA"/>
</dbReference>
<gene>
    <name evidence="15" type="ORF">E4680_06805</name>
</gene>
<dbReference type="PANTHER" id="PTHR11817">
    <property type="entry name" value="PYRUVATE KINASE"/>
    <property type="match status" value="1"/>
</dbReference>
<organism evidence="15 16">
    <name type="scientific">Candidatus Macondimonas diazotrophica</name>
    <dbReference type="NCBI Taxonomy" id="2305248"/>
    <lineage>
        <taxon>Bacteria</taxon>
        <taxon>Pseudomonadati</taxon>
        <taxon>Pseudomonadota</taxon>
        <taxon>Gammaproteobacteria</taxon>
        <taxon>Chromatiales</taxon>
        <taxon>Ectothiorhodospiraceae</taxon>
        <taxon>Candidatus Macondimonas</taxon>
    </lineage>
</organism>
<evidence type="ECO:0000256" key="13">
    <source>
        <dbReference type="SAM" id="Coils"/>
    </source>
</evidence>
<keyword evidence="13" id="KW-0175">Coiled coil</keyword>
<dbReference type="RefSeq" id="WP_135281657.1">
    <property type="nucleotide sequence ID" value="NZ_SRIO01000007.1"/>
</dbReference>
<dbReference type="NCBIfam" id="NF011314">
    <property type="entry name" value="PRK14725.1"/>
    <property type="match status" value="1"/>
</dbReference>
<feature type="coiled-coil region" evidence="13">
    <location>
        <begin position="9"/>
        <end position="36"/>
    </location>
</feature>
<dbReference type="GO" id="GO:0005524">
    <property type="term" value="F:ATP binding"/>
    <property type="evidence" value="ECO:0007669"/>
    <property type="project" value="UniProtKB-KW"/>
</dbReference>
<dbReference type="EC" id="2.7.1.40" evidence="4"/>
<comment type="cofactor">
    <cofactor evidence="1">
        <name>K(+)</name>
        <dbReference type="ChEBI" id="CHEBI:29103"/>
    </cofactor>
</comment>
<protein>
    <recommendedName>
        <fullName evidence="4">pyruvate kinase</fullName>
        <ecNumber evidence="4">2.7.1.40</ecNumber>
    </recommendedName>
</protein>
<dbReference type="InterPro" id="IPR011037">
    <property type="entry name" value="Pyrv_Knase-like_insert_dom_sf"/>
</dbReference>
<dbReference type="GO" id="GO:0016301">
    <property type="term" value="F:kinase activity"/>
    <property type="evidence" value="ECO:0007669"/>
    <property type="project" value="UniProtKB-KW"/>
</dbReference>
<dbReference type="AlphaFoldDB" id="A0A4Z0FA17"/>
<evidence type="ECO:0000256" key="3">
    <source>
        <dbReference type="ARBA" id="ARBA00008663"/>
    </source>
</evidence>